<dbReference type="GO" id="GO:0031267">
    <property type="term" value="F:small GTPase binding"/>
    <property type="evidence" value="ECO:0007669"/>
    <property type="project" value="TreeGrafter"/>
</dbReference>
<dbReference type="GO" id="GO:0005096">
    <property type="term" value="F:GTPase activator activity"/>
    <property type="evidence" value="ECO:0007669"/>
    <property type="project" value="TreeGrafter"/>
</dbReference>
<dbReference type="Gene3D" id="1.10.8.270">
    <property type="entry name" value="putative rabgap domain of human tbc1 domain family member 14 like domains"/>
    <property type="match status" value="1"/>
</dbReference>
<dbReference type="Proteomes" id="UP000245771">
    <property type="component" value="Unassembled WGS sequence"/>
</dbReference>
<dbReference type="RefSeq" id="XP_025358185.1">
    <property type="nucleotide sequence ID" value="XM_025496269.1"/>
</dbReference>
<dbReference type="InParanoid" id="A0A316VN87"/>
<name>A0A316VN87_9BASI</name>
<evidence type="ECO:0000259" key="2">
    <source>
        <dbReference type="PROSITE" id="PS50086"/>
    </source>
</evidence>
<evidence type="ECO:0000256" key="1">
    <source>
        <dbReference type="SAM" id="MobiDB-lite"/>
    </source>
</evidence>
<dbReference type="InterPro" id="IPR050302">
    <property type="entry name" value="Rab_GAP_TBC_domain"/>
</dbReference>
<sequence length="487" mass="54987">MQQEDAQAKDEGTPDTEQGAATPQKAARESQERASVGRKADVEATVDGGNAANKEEITTPEEADANKSPVLTDAADKERKHRRGSSHKPSALEQHLSRTRMTNLPPKPKVEDTKHLHDFEEMMKLSKEMSLKKQQEEEEKKNKKDASLQERMKVWESEILPSWTRARRETRLRRLWWKGIPPNLRGRVWALACGNSQMLPRNLFNKSSAEAKEMRSAGTFPKEDLIAIEEDIGHTLPTLRLFQKETGPLYDDLFDLLCAFTIVANGTNGTRVDELDYAYPVGVASLAAMLLMNLSPSESLIALINLIADRPWLRALYSLSATANTRQSLTLSRGSVDSFERVFDTLLADQMPKVYANMQARGVRPSAYVNDWIRTLFVPFLPFDAVARLWDCILLEESDALLFRTGIALVSLLSARLYVPEKDELISILRGNNRAAISAPEQFVPLDDIYGGQYGITENILFRTLEEQDSWWKDSVLERLLDREIVS</sequence>
<dbReference type="PANTHER" id="PTHR47219:SF15">
    <property type="entry name" value="TBC1 DOMAIN FAMILY MEMBER 12 ISOFORM X1"/>
    <property type="match status" value="1"/>
</dbReference>
<dbReference type="GeneID" id="37018050"/>
<feature type="compositionally biased region" description="Basic and acidic residues" evidence="1">
    <location>
        <begin position="1"/>
        <end position="12"/>
    </location>
</feature>
<keyword evidence="4" id="KW-1185">Reference proteome</keyword>
<feature type="domain" description="Rab-GAP TBC" evidence="2">
    <location>
        <begin position="179"/>
        <end position="397"/>
    </location>
</feature>
<proteinExistence type="predicted"/>
<evidence type="ECO:0000313" key="4">
    <source>
        <dbReference type="Proteomes" id="UP000245771"/>
    </source>
</evidence>
<dbReference type="Gene3D" id="1.10.10.750">
    <property type="entry name" value="Ypt/Rab-GAP domain of gyp1p, domain 1"/>
    <property type="match status" value="1"/>
</dbReference>
<feature type="region of interest" description="Disordered" evidence="1">
    <location>
        <begin position="127"/>
        <end position="146"/>
    </location>
</feature>
<organism evidence="3 4">
    <name type="scientific">Meira miltonrushii</name>
    <dbReference type="NCBI Taxonomy" id="1280837"/>
    <lineage>
        <taxon>Eukaryota</taxon>
        <taxon>Fungi</taxon>
        <taxon>Dikarya</taxon>
        <taxon>Basidiomycota</taxon>
        <taxon>Ustilaginomycotina</taxon>
        <taxon>Exobasidiomycetes</taxon>
        <taxon>Exobasidiales</taxon>
        <taxon>Brachybasidiaceae</taxon>
        <taxon>Meira</taxon>
    </lineage>
</organism>
<dbReference type="OrthoDB" id="289721at2759"/>
<dbReference type="SMART" id="SM00164">
    <property type="entry name" value="TBC"/>
    <property type="match status" value="1"/>
</dbReference>
<dbReference type="EMBL" id="KZ819602">
    <property type="protein sequence ID" value="PWN37883.1"/>
    <property type="molecule type" value="Genomic_DNA"/>
</dbReference>
<reference evidence="3 4" key="1">
    <citation type="journal article" date="2018" name="Mol. Biol. Evol.">
        <title>Broad Genomic Sampling Reveals a Smut Pathogenic Ancestry of the Fungal Clade Ustilaginomycotina.</title>
        <authorList>
            <person name="Kijpornyongpan T."/>
            <person name="Mondo S.J."/>
            <person name="Barry K."/>
            <person name="Sandor L."/>
            <person name="Lee J."/>
            <person name="Lipzen A."/>
            <person name="Pangilinan J."/>
            <person name="LaButti K."/>
            <person name="Hainaut M."/>
            <person name="Henrissat B."/>
            <person name="Grigoriev I.V."/>
            <person name="Spatafora J.W."/>
            <person name="Aime M.C."/>
        </authorList>
    </citation>
    <scope>NUCLEOTIDE SEQUENCE [LARGE SCALE GENOMIC DNA]</scope>
    <source>
        <strain evidence="3 4">MCA 3882</strain>
    </source>
</reference>
<dbReference type="AlphaFoldDB" id="A0A316VN87"/>
<dbReference type="InterPro" id="IPR000195">
    <property type="entry name" value="Rab-GAP-TBC_dom"/>
</dbReference>
<dbReference type="Pfam" id="PF00566">
    <property type="entry name" value="RabGAP-TBC"/>
    <property type="match status" value="1"/>
</dbReference>
<accession>A0A316VN87</accession>
<gene>
    <name evidence="3" type="ORF">FA14DRAFT_118142</name>
</gene>
<dbReference type="STRING" id="1280837.A0A316VN87"/>
<dbReference type="SUPFAM" id="SSF47923">
    <property type="entry name" value="Ypt/Rab-GAP domain of gyp1p"/>
    <property type="match status" value="2"/>
</dbReference>
<dbReference type="Gene3D" id="1.10.472.80">
    <property type="entry name" value="Ypt/Rab-GAP domain of gyp1p, domain 3"/>
    <property type="match status" value="1"/>
</dbReference>
<feature type="region of interest" description="Disordered" evidence="1">
    <location>
        <begin position="1"/>
        <end position="114"/>
    </location>
</feature>
<evidence type="ECO:0000313" key="3">
    <source>
        <dbReference type="EMBL" id="PWN37883.1"/>
    </source>
</evidence>
<dbReference type="PROSITE" id="PS50086">
    <property type="entry name" value="TBC_RABGAP"/>
    <property type="match status" value="1"/>
</dbReference>
<dbReference type="InterPro" id="IPR035969">
    <property type="entry name" value="Rab-GAP_TBC_sf"/>
</dbReference>
<protein>
    <submittedName>
        <fullName evidence="3">RabGAP/TBC</fullName>
    </submittedName>
</protein>
<dbReference type="PANTHER" id="PTHR47219">
    <property type="entry name" value="RAB GTPASE-ACTIVATING PROTEIN 1-LIKE"/>
    <property type="match status" value="1"/>
</dbReference>